<keyword evidence="11" id="KW-0812">Transmembrane</keyword>
<evidence type="ECO:0000313" key="13">
    <source>
        <dbReference type="EMBL" id="KAE9963090.1"/>
    </source>
</evidence>
<dbReference type="Pfam" id="PF00188">
    <property type="entry name" value="CAP"/>
    <property type="match status" value="1"/>
</dbReference>
<dbReference type="Gene3D" id="3.40.1090.10">
    <property type="entry name" value="Cytosolic phospholipase A2 catalytic domain"/>
    <property type="match status" value="1"/>
</dbReference>
<feature type="domain" description="PLA2c" evidence="12">
    <location>
        <begin position="318"/>
        <end position="836"/>
    </location>
</feature>
<comment type="caution">
    <text evidence="13">The sequence shown here is derived from an EMBL/GenBank/DDBJ whole genome shotgun (WGS) entry which is preliminary data.</text>
</comment>
<evidence type="ECO:0000256" key="2">
    <source>
        <dbReference type="ARBA" id="ARBA00013274"/>
    </source>
</evidence>
<proteinExistence type="inferred from homology"/>
<dbReference type="Gene3D" id="3.40.33.10">
    <property type="entry name" value="CAP"/>
    <property type="match status" value="1"/>
</dbReference>
<keyword evidence="11" id="KW-1133">Transmembrane helix</keyword>
<dbReference type="SMART" id="SM00198">
    <property type="entry name" value="SCP"/>
    <property type="match status" value="1"/>
</dbReference>
<keyword evidence="11" id="KW-0472">Membrane</keyword>
<dbReference type="InterPro" id="IPR014044">
    <property type="entry name" value="CAP_dom"/>
</dbReference>
<feature type="transmembrane region" description="Helical" evidence="11">
    <location>
        <begin position="103"/>
        <end position="129"/>
    </location>
</feature>
<evidence type="ECO:0000256" key="6">
    <source>
        <dbReference type="ARBA" id="ARBA00023098"/>
    </source>
</evidence>
<evidence type="ECO:0000256" key="4">
    <source>
        <dbReference type="ARBA" id="ARBA00022801"/>
    </source>
</evidence>
<keyword evidence="5 8" id="KW-0442">Lipid degradation</keyword>
<dbReference type="SUPFAM" id="SSF52151">
    <property type="entry name" value="FabD/lysophospholipase-like"/>
    <property type="match status" value="1"/>
</dbReference>
<evidence type="ECO:0000256" key="1">
    <source>
        <dbReference type="ARBA" id="ARBA00008780"/>
    </source>
</evidence>
<evidence type="ECO:0000256" key="10">
    <source>
        <dbReference type="SAM" id="MobiDB-lite"/>
    </source>
</evidence>
<dbReference type="EMBL" id="WNWQ01000904">
    <property type="protein sequence ID" value="KAE9963090.1"/>
    <property type="molecule type" value="Genomic_DNA"/>
</dbReference>
<dbReference type="GO" id="GO:0004623">
    <property type="term" value="F:phospholipase A2 activity"/>
    <property type="evidence" value="ECO:0007669"/>
    <property type="project" value="TreeGrafter"/>
</dbReference>
<dbReference type="GO" id="GO:0046475">
    <property type="term" value="P:glycerophospholipid catabolic process"/>
    <property type="evidence" value="ECO:0007669"/>
    <property type="project" value="TreeGrafter"/>
</dbReference>
<keyword evidence="6 8" id="KW-0443">Lipid metabolism</keyword>
<dbReference type="AlphaFoldDB" id="A0A8H3U4U9"/>
<comment type="catalytic activity">
    <reaction evidence="9">
        <text>a 1-acyl-sn-glycero-3-phosphocholine + H2O = sn-glycerol 3-phosphocholine + a fatty acid + H(+)</text>
        <dbReference type="Rhea" id="RHEA:15177"/>
        <dbReference type="ChEBI" id="CHEBI:15377"/>
        <dbReference type="ChEBI" id="CHEBI:15378"/>
        <dbReference type="ChEBI" id="CHEBI:16870"/>
        <dbReference type="ChEBI" id="CHEBI:28868"/>
        <dbReference type="ChEBI" id="CHEBI:58168"/>
        <dbReference type="EC" id="3.1.1.5"/>
    </reaction>
</comment>
<sequence length="836" mass="91847">MERFKHCNDPTLVVPEPAPRTAQGSPPSPPPLPNFVHLDVPKISGMPHLPRTIKRDDPEAIFELIFTDEAVQMITDNTNANIRLLEASQTLDPALEPHRRGQLAIMLFIMFARIGAFFASAIMVGAAAMPSASHSTLARRGSSPLPSDEGFQSTVLSYINDMRSKHRASPLSWDSKIANTALQKANGCRIDHSGPYGENAYTFWQKPVPASTDWNTKTRNAIDSWFKEKDLYNSGRTTQALHFTQLVWKGTSKIGSESEGRARCVRTSETFRRHLPSQILRPVLKNAHAWIRPTPSESTPSVKTIAGDEDGVVTGAGEDARDVPLTRRADSISGDEASYAKKRKAKASIALKAWLKKIDPKLPTSNLPAIGLSTSGGGYRSLLTGAGVFRAFDGREDTQLRTSGLLQALTYSSSLSGGAWLTSSIGGNGFAKISSLQNGLWKKAFKSPLYIPYQDGPALQSNPLKVYKDILDDINSKTEAGFPPTMTDLWGRLLSHKLLQGPDGGVAVRLSNAPDTEYWKNYEAPYPIITALGVNRSEGLCKASARSIQYEFHPYEFGSWDPGVAAFTRTKYLGTTMMNGKPATPGVCIQNLDNLGHVFGTSSNLFDEMCTSSNTNTSSAIERMFPSLARTFNSDRQKRNEALYSMYPNPWRGSPGSPGVQNDQDIFLVDGGLSDQNNPIWPLLHPHRPLDVIFVNDNSANTRNNYPDGSELRRTYEQASEHGLTRLPYIPTNETFLAKGLNKRASFFGCDEKDKITIVYLPNSPFRYESGTSTFKLEYTPAQVDGMIDNGMSIATQGGDAQWPFCLGCAITLKTGKATPDGCQPCLERYCYKGKK</sequence>
<dbReference type="Pfam" id="PF01735">
    <property type="entry name" value="PLA2_B"/>
    <property type="match status" value="1"/>
</dbReference>
<dbReference type="PROSITE" id="PS51210">
    <property type="entry name" value="PLA2C"/>
    <property type="match status" value="1"/>
</dbReference>
<keyword evidence="4 8" id="KW-0378">Hydrolase</keyword>
<evidence type="ECO:0000256" key="9">
    <source>
        <dbReference type="RuleBase" id="RU362103"/>
    </source>
</evidence>
<dbReference type="InterPro" id="IPR016035">
    <property type="entry name" value="Acyl_Trfase/lysoPLipase"/>
</dbReference>
<dbReference type="InterPro" id="IPR035940">
    <property type="entry name" value="CAP_sf"/>
</dbReference>
<organism evidence="13 14">
    <name type="scientific">Venturia inaequalis</name>
    <name type="common">Apple scab fungus</name>
    <dbReference type="NCBI Taxonomy" id="5025"/>
    <lineage>
        <taxon>Eukaryota</taxon>
        <taxon>Fungi</taxon>
        <taxon>Dikarya</taxon>
        <taxon>Ascomycota</taxon>
        <taxon>Pezizomycotina</taxon>
        <taxon>Dothideomycetes</taxon>
        <taxon>Pleosporomycetidae</taxon>
        <taxon>Venturiales</taxon>
        <taxon>Venturiaceae</taxon>
        <taxon>Venturia</taxon>
    </lineage>
</organism>
<protein>
    <recommendedName>
        <fullName evidence="2 9">Lysophospholipase</fullName>
        <ecNumber evidence="2 9">3.1.1.5</ecNumber>
    </recommendedName>
</protein>
<dbReference type="InterPro" id="IPR002642">
    <property type="entry name" value="LysoPLipase_cat_dom"/>
</dbReference>
<dbReference type="EC" id="3.1.1.5" evidence="2 9"/>
<evidence type="ECO:0000256" key="5">
    <source>
        <dbReference type="ARBA" id="ARBA00022963"/>
    </source>
</evidence>
<accession>A0A8H3U4U9</accession>
<feature type="region of interest" description="Disordered" evidence="10">
    <location>
        <begin position="1"/>
        <end position="32"/>
    </location>
</feature>
<gene>
    <name evidence="13" type="ORF">BLS_009699</name>
</gene>
<evidence type="ECO:0000313" key="14">
    <source>
        <dbReference type="Proteomes" id="UP000433883"/>
    </source>
</evidence>
<reference evidence="13 14" key="1">
    <citation type="submission" date="2019-11" db="EMBL/GenBank/DDBJ databases">
        <title>Venturia inaequalis Genome Resource.</title>
        <authorList>
            <person name="Lichtner F.J."/>
        </authorList>
    </citation>
    <scope>NUCLEOTIDE SEQUENCE [LARGE SCALE GENOMIC DNA]</scope>
    <source>
        <strain evidence="13">Bline_iso_100314</strain>
    </source>
</reference>
<feature type="region of interest" description="Disordered" evidence="10">
    <location>
        <begin position="292"/>
        <end position="317"/>
    </location>
</feature>
<comment type="similarity">
    <text evidence="1 9">Belongs to the lysophospholipase family.</text>
</comment>
<dbReference type="PANTHER" id="PTHR10728">
    <property type="entry name" value="CYTOSOLIC PHOSPHOLIPASE A2"/>
    <property type="match status" value="1"/>
</dbReference>
<keyword evidence="3" id="KW-0732">Signal</keyword>
<evidence type="ECO:0000256" key="8">
    <source>
        <dbReference type="PROSITE-ProRule" id="PRU00555"/>
    </source>
</evidence>
<keyword evidence="7" id="KW-0325">Glycoprotein</keyword>
<evidence type="ECO:0000256" key="3">
    <source>
        <dbReference type="ARBA" id="ARBA00022729"/>
    </source>
</evidence>
<dbReference type="SMART" id="SM00022">
    <property type="entry name" value="PLAc"/>
    <property type="match status" value="1"/>
</dbReference>
<evidence type="ECO:0000256" key="11">
    <source>
        <dbReference type="SAM" id="Phobius"/>
    </source>
</evidence>
<dbReference type="Proteomes" id="UP000433883">
    <property type="component" value="Unassembled WGS sequence"/>
</dbReference>
<dbReference type="SUPFAM" id="SSF55797">
    <property type="entry name" value="PR-1-like"/>
    <property type="match status" value="1"/>
</dbReference>
<dbReference type="GO" id="GO:0005829">
    <property type="term" value="C:cytosol"/>
    <property type="evidence" value="ECO:0007669"/>
    <property type="project" value="TreeGrafter"/>
</dbReference>
<dbReference type="GO" id="GO:0004622">
    <property type="term" value="F:phosphatidylcholine lysophospholipase activity"/>
    <property type="evidence" value="ECO:0007669"/>
    <property type="project" value="UniProtKB-EC"/>
</dbReference>
<dbReference type="PANTHER" id="PTHR10728:SF33">
    <property type="entry name" value="LYSOPHOSPHOLIPASE 1-RELATED"/>
    <property type="match status" value="1"/>
</dbReference>
<evidence type="ECO:0000256" key="7">
    <source>
        <dbReference type="ARBA" id="ARBA00023180"/>
    </source>
</evidence>
<name>A0A8H3U4U9_VENIN</name>
<evidence type="ECO:0000259" key="12">
    <source>
        <dbReference type="PROSITE" id="PS51210"/>
    </source>
</evidence>